<dbReference type="Proteomes" id="UP000063964">
    <property type="component" value="Chromosome"/>
</dbReference>
<reference evidence="2" key="1">
    <citation type="submission" date="2016-02" db="EMBL/GenBank/DDBJ databases">
        <authorList>
            <person name="Holder M.E."/>
            <person name="Ajami N.J."/>
            <person name="Petrosino J.F."/>
        </authorList>
    </citation>
    <scope>NUCLEOTIDE SEQUENCE [LARGE SCALE GENOMIC DNA]</scope>
    <source>
        <strain evidence="2">DSM 12838</strain>
    </source>
</reference>
<dbReference type="KEGG" id="doa:AXF15_05900"/>
<protein>
    <submittedName>
        <fullName evidence="1">Uncharacterized protein</fullName>
    </submittedName>
</protein>
<name>A0A0X8JPX3_9BACT</name>
<keyword evidence="2" id="KW-1185">Reference proteome</keyword>
<sequence>MLKDFIPPVRWSGSASGACRLDRQSIVRSERETLGRGDRGQKTMETPMTTGKELSKVVRKLCLCCQGQSWKLVRECAQKGCSLHVFRDGAADDDVLRPALDAFCLACAGSPEEVLHCPAGQAMGSQPPCPAHPFRPGAPRQRLRTLPGLVTREASPAPDARPAGEAEAATALFPLEFLAPEAPDI</sequence>
<dbReference type="AlphaFoldDB" id="A0A0X8JPX3"/>
<organism evidence="1 2">
    <name type="scientific">Desulfomicrobium orale DSM 12838</name>
    <dbReference type="NCBI Taxonomy" id="888061"/>
    <lineage>
        <taxon>Bacteria</taxon>
        <taxon>Pseudomonadati</taxon>
        <taxon>Thermodesulfobacteriota</taxon>
        <taxon>Desulfovibrionia</taxon>
        <taxon>Desulfovibrionales</taxon>
        <taxon>Desulfomicrobiaceae</taxon>
        <taxon>Desulfomicrobium</taxon>
    </lineage>
</organism>
<proteinExistence type="predicted"/>
<dbReference type="STRING" id="888061.AXF15_05900"/>
<gene>
    <name evidence="1" type="ORF">AXF15_05900</name>
</gene>
<evidence type="ECO:0000313" key="1">
    <source>
        <dbReference type="EMBL" id="AMD92681.1"/>
    </source>
</evidence>
<dbReference type="EMBL" id="CP014230">
    <property type="protein sequence ID" value="AMD92681.1"/>
    <property type="molecule type" value="Genomic_DNA"/>
</dbReference>
<evidence type="ECO:0000313" key="2">
    <source>
        <dbReference type="Proteomes" id="UP000063964"/>
    </source>
</evidence>
<accession>A0A0X8JPX3</accession>